<dbReference type="RefSeq" id="WP_003635280.1">
    <property type="nucleotide sequence ID" value="NZ_AZDF01000009.1"/>
</dbReference>
<dbReference type="AlphaFoldDB" id="C0XGP8"/>
<gene>
    <name evidence="1" type="ORF">HMPREF0519_0409</name>
</gene>
<protein>
    <submittedName>
        <fullName evidence="1">Uncharacterized protein</fullName>
    </submittedName>
</protein>
<dbReference type="EMBL" id="ACGP01000088">
    <property type="protein sequence ID" value="EEI25460.1"/>
    <property type="molecule type" value="Genomic_DNA"/>
</dbReference>
<organism evidence="1 2">
    <name type="scientific">Lentilactobacillus hilgardii (strain ATCC 8290 / DSM 20176 / CCUG 30140 / JCM 1155 / KCTC 3500 / NBRC 15886 / NCIMB 8040 / NRRL B-1843 / 9)</name>
    <dbReference type="NCBI Taxonomy" id="1423757"/>
    <lineage>
        <taxon>Bacteria</taxon>
        <taxon>Bacillati</taxon>
        <taxon>Bacillota</taxon>
        <taxon>Bacilli</taxon>
        <taxon>Lactobacillales</taxon>
        <taxon>Lactobacillaceae</taxon>
        <taxon>Lentilactobacillus</taxon>
    </lineage>
</organism>
<reference evidence="1 2" key="1">
    <citation type="submission" date="2009-01" db="EMBL/GenBank/DDBJ databases">
        <authorList>
            <person name="Qin X."/>
            <person name="Bachman B."/>
            <person name="Battles P."/>
            <person name="Bell A."/>
            <person name="Bess C."/>
            <person name="Bickham C."/>
            <person name="Chaboub L."/>
            <person name="Chen D."/>
            <person name="Coyle M."/>
            <person name="Deiros D.R."/>
            <person name="Dinh H."/>
            <person name="Forbes L."/>
            <person name="Fowler G."/>
            <person name="Francisco L."/>
            <person name="Fu Q."/>
            <person name="Gubbala S."/>
            <person name="Hale W."/>
            <person name="Han Y."/>
            <person name="Hemphill L."/>
            <person name="Highlander S.K."/>
            <person name="Hirani K."/>
            <person name="Hogues M."/>
            <person name="Jackson L."/>
            <person name="Jakkamsetti A."/>
            <person name="Javaid M."/>
            <person name="Jiang H."/>
            <person name="Korchina V."/>
            <person name="Kovar C."/>
            <person name="Lara F."/>
            <person name="Lee S."/>
            <person name="Mata R."/>
            <person name="Mathew T."/>
            <person name="Moen C."/>
            <person name="Morales K."/>
            <person name="Munidasa M."/>
            <person name="Nazareth L."/>
            <person name="Ngo R."/>
            <person name="Nguyen L."/>
            <person name="Okwuonu G."/>
            <person name="Ongeri F."/>
            <person name="Patil S."/>
            <person name="Petrosino J."/>
            <person name="Pham C."/>
            <person name="Pham P."/>
            <person name="Pu L.-L."/>
            <person name="Puazo M."/>
            <person name="Raj R."/>
            <person name="Reid J."/>
            <person name="Rouhana J."/>
            <person name="Saada N."/>
            <person name="Shang Y."/>
            <person name="Simmons D."/>
            <person name="Thornton R."/>
            <person name="Warren J."/>
            <person name="Weissenberger G."/>
            <person name="Zhang J."/>
            <person name="Zhang L."/>
            <person name="Zhou C."/>
            <person name="Zhu D."/>
            <person name="Muzny D."/>
            <person name="Worley K."/>
            <person name="Gibbs R."/>
        </authorList>
    </citation>
    <scope>NUCLEOTIDE SEQUENCE [LARGE SCALE GENOMIC DNA]</scope>
    <source>
        <strain evidence="2">ATCC 8290 / DSM 20176 / CCUG 30140 / JCM 1155 / KCTC 3500 / NBRC 15886 / NCIMB 8040 / NRRL B-1843 / 9</strain>
    </source>
</reference>
<sequence length="40" mass="4912">MYPDSPKEDAYYDELADRYEEGINEEQEELKYEYQAGEWD</sequence>
<evidence type="ECO:0000313" key="1">
    <source>
        <dbReference type="EMBL" id="EEI25460.1"/>
    </source>
</evidence>
<comment type="caution">
    <text evidence="1">The sequence shown here is derived from an EMBL/GenBank/DDBJ whole genome shotgun (WGS) entry which is preliminary data.</text>
</comment>
<evidence type="ECO:0000313" key="2">
    <source>
        <dbReference type="Proteomes" id="UP000003752"/>
    </source>
</evidence>
<name>C0XGP8_LENH9</name>
<proteinExistence type="predicted"/>
<keyword evidence="2" id="KW-1185">Reference proteome</keyword>
<dbReference type="Proteomes" id="UP000003752">
    <property type="component" value="Unassembled WGS sequence"/>
</dbReference>
<dbReference type="HOGENOM" id="CLU_3291507_0_0_9"/>
<dbReference type="SMR" id="C0XGP8"/>
<accession>C0XGP8</accession>